<dbReference type="Gramene" id="LPERR03G09500.1">
    <property type="protein sequence ID" value="LPERR03G09500.1"/>
    <property type="gene ID" value="LPERR03G09500"/>
</dbReference>
<dbReference type="SUPFAM" id="SSF47699">
    <property type="entry name" value="Bifunctional inhibitor/lipid-transfer protein/seed storage 2S albumin"/>
    <property type="match status" value="1"/>
</dbReference>
<evidence type="ECO:0000256" key="1">
    <source>
        <dbReference type="SAM" id="SignalP"/>
    </source>
</evidence>
<feature type="signal peptide" evidence="1">
    <location>
        <begin position="1"/>
        <end position="25"/>
    </location>
</feature>
<organism evidence="2 3">
    <name type="scientific">Leersia perrieri</name>
    <dbReference type="NCBI Taxonomy" id="77586"/>
    <lineage>
        <taxon>Eukaryota</taxon>
        <taxon>Viridiplantae</taxon>
        <taxon>Streptophyta</taxon>
        <taxon>Embryophyta</taxon>
        <taxon>Tracheophyta</taxon>
        <taxon>Spermatophyta</taxon>
        <taxon>Magnoliopsida</taxon>
        <taxon>Liliopsida</taxon>
        <taxon>Poales</taxon>
        <taxon>Poaceae</taxon>
        <taxon>BOP clade</taxon>
        <taxon>Oryzoideae</taxon>
        <taxon>Oryzeae</taxon>
        <taxon>Oryzinae</taxon>
        <taxon>Leersia</taxon>
    </lineage>
</organism>
<proteinExistence type="predicted"/>
<reference evidence="2 3" key="1">
    <citation type="submission" date="2012-08" db="EMBL/GenBank/DDBJ databases">
        <title>Oryza genome evolution.</title>
        <authorList>
            <person name="Wing R.A."/>
        </authorList>
    </citation>
    <scope>NUCLEOTIDE SEQUENCE</scope>
</reference>
<evidence type="ECO:0008006" key="4">
    <source>
        <dbReference type="Google" id="ProtNLM"/>
    </source>
</evidence>
<sequence>MAFCKSSIPFFLATTLLLLASGASGQTTKPAPHPPMTLPPAPAPASSMKCPAGIISTLTKCTRPAYSRPIQLFNPNPENCCPPITMLPNNIAARCVCGSLEYIGITAGARRNDAAGKILQVCNMAPAAPFNVDCSKA</sequence>
<evidence type="ECO:0000313" key="2">
    <source>
        <dbReference type="EnsemblPlants" id="LPERR03G09500.1"/>
    </source>
</evidence>
<protein>
    <recommendedName>
        <fullName evidence="4">Bifunctional inhibitor/plant lipid transfer protein/seed storage helical domain-containing protein</fullName>
    </recommendedName>
</protein>
<reference evidence="3" key="2">
    <citation type="submission" date="2013-12" db="EMBL/GenBank/DDBJ databases">
        <authorList>
            <person name="Yu Y."/>
            <person name="Lee S."/>
            <person name="de Baynast K."/>
            <person name="Wissotski M."/>
            <person name="Liu L."/>
            <person name="Talag J."/>
            <person name="Goicoechea J."/>
            <person name="Angelova A."/>
            <person name="Jetty R."/>
            <person name="Kudrna D."/>
            <person name="Golser W."/>
            <person name="Rivera L."/>
            <person name="Zhang J."/>
            <person name="Wing R."/>
        </authorList>
    </citation>
    <scope>NUCLEOTIDE SEQUENCE</scope>
</reference>
<evidence type="ECO:0000313" key="3">
    <source>
        <dbReference type="Proteomes" id="UP000032180"/>
    </source>
</evidence>
<dbReference type="AlphaFoldDB" id="A0A0D9VRX7"/>
<accession>A0A0D9VRX7</accession>
<dbReference type="InterPro" id="IPR036312">
    <property type="entry name" value="Bifun_inhib/LTP/seed_sf"/>
</dbReference>
<name>A0A0D9VRX7_9ORYZ</name>
<dbReference type="HOGENOM" id="CLU_1941341_0_0_1"/>
<dbReference type="EnsemblPlants" id="LPERR03G09500.1">
    <property type="protein sequence ID" value="LPERR03G09500.1"/>
    <property type="gene ID" value="LPERR03G09500"/>
</dbReference>
<feature type="chain" id="PRO_5002347976" description="Bifunctional inhibitor/plant lipid transfer protein/seed storage helical domain-containing protein" evidence="1">
    <location>
        <begin position="26"/>
        <end position="137"/>
    </location>
</feature>
<dbReference type="Proteomes" id="UP000032180">
    <property type="component" value="Chromosome 3"/>
</dbReference>
<keyword evidence="1" id="KW-0732">Signal</keyword>
<reference evidence="2" key="3">
    <citation type="submission" date="2015-04" db="UniProtKB">
        <authorList>
            <consortium name="EnsemblPlants"/>
        </authorList>
    </citation>
    <scope>IDENTIFICATION</scope>
</reference>
<keyword evidence="3" id="KW-1185">Reference proteome</keyword>